<name>A0A7L9AYP1_POV01</name>
<keyword evidence="2" id="KW-0812">Transmembrane</keyword>
<feature type="compositionally biased region" description="Acidic residues" evidence="1">
    <location>
        <begin position="50"/>
        <end position="90"/>
    </location>
</feature>
<organism evidence="3">
    <name type="scientific">Pyramimonas orientalis virus</name>
    <name type="common">PoV01</name>
    <dbReference type="NCBI Taxonomy" id="455367"/>
    <lineage>
        <taxon>Viruses</taxon>
        <taxon>Varidnaviria</taxon>
        <taxon>Bamfordvirae</taxon>
        <taxon>Nucleocytoviricota</taxon>
        <taxon>Megaviricetes</taxon>
        <taxon>Imitervirales</taxon>
        <taxon>Allomimiviridae</taxon>
        <taxon>Heliosvirus</taxon>
        <taxon>Heliosvirus raunefjordenense</taxon>
    </lineage>
</organism>
<proteinExistence type="predicted"/>
<reference evidence="3" key="1">
    <citation type="submission" date="2020-06" db="EMBL/GenBank/DDBJ databases">
        <title>Lateral gene transfer of anion-conducting channel rhodopsins between green algae and giant viruses.</title>
        <authorList>
            <person name="Rozenberg A."/>
            <person name="Oppermann J."/>
            <person name="Wietek J."/>
            <person name="Fernandez Lahore R.G."/>
            <person name="Sandaa R.-A."/>
            <person name="Bratbak G."/>
            <person name="Hegemann P."/>
            <person name="Beja O."/>
        </authorList>
    </citation>
    <scope>NUCLEOTIDE SEQUENCE</scope>
    <source>
        <strain evidence="3">01B</strain>
    </source>
</reference>
<evidence type="ECO:0000256" key="2">
    <source>
        <dbReference type="SAM" id="Phobius"/>
    </source>
</evidence>
<keyword evidence="2" id="KW-0472">Membrane</keyword>
<dbReference type="EMBL" id="MT663535">
    <property type="protein sequence ID" value="QOI90360.1"/>
    <property type="molecule type" value="Genomic_DNA"/>
</dbReference>
<evidence type="ECO:0000313" key="3">
    <source>
        <dbReference type="EMBL" id="QOI90360.1"/>
    </source>
</evidence>
<sequence>MYKYRCSATTLANRRCKRTATYVSTNLNVPKIQLCTHHYLDECKRLNDVSTDEEEDDVNTDEEDDVSIDEEDVSTDEEEDDVSTGEEEDDVSKNRNFEMKIMLSAIIGFLIGLILNNIRCDIYITVMRDILLKCLHRVI</sequence>
<gene>
    <name evidence="3" type="ORF">HWQ62_00223</name>
</gene>
<protein>
    <submittedName>
        <fullName evidence="3">Uncharacterized protein</fullName>
    </submittedName>
</protein>
<organismHost>
    <name type="scientific">Pyramimonas plurioculata</name>
    <dbReference type="NCBI Taxonomy" id="36893"/>
</organismHost>
<keyword evidence="2" id="KW-1133">Transmembrane helix</keyword>
<feature type="transmembrane region" description="Helical" evidence="2">
    <location>
        <begin position="101"/>
        <end position="118"/>
    </location>
</feature>
<accession>A0A7L9AYP1</accession>
<evidence type="ECO:0000256" key="1">
    <source>
        <dbReference type="SAM" id="MobiDB-lite"/>
    </source>
</evidence>
<feature type="region of interest" description="Disordered" evidence="1">
    <location>
        <begin position="48"/>
        <end position="91"/>
    </location>
</feature>